<dbReference type="EMBL" id="JAUEPU010000139">
    <property type="protein sequence ID" value="KAK0475980.1"/>
    <property type="molecule type" value="Genomic_DNA"/>
</dbReference>
<evidence type="ECO:0008006" key="4">
    <source>
        <dbReference type="Google" id="ProtNLM"/>
    </source>
</evidence>
<gene>
    <name evidence="2" type="ORF">EDD18DRAFT_1366714</name>
</gene>
<evidence type="ECO:0000256" key="1">
    <source>
        <dbReference type="SAM" id="MobiDB-lite"/>
    </source>
</evidence>
<feature type="region of interest" description="Disordered" evidence="1">
    <location>
        <begin position="434"/>
        <end position="557"/>
    </location>
</feature>
<proteinExistence type="predicted"/>
<feature type="compositionally biased region" description="Polar residues" evidence="1">
    <location>
        <begin position="1190"/>
        <end position="1199"/>
    </location>
</feature>
<evidence type="ECO:0000313" key="2">
    <source>
        <dbReference type="EMBL" id="KAK0475980.1"/>
    </source>
</evidence>
<protein>
    <recommendedName>
        <fullName evidence="4">JmjC domain-containing protein</fullName>
    </recommendedName>
</protein>
<dbReference type="Gene3D" id="2.60.120.650">
    <property type="entry name" value="Cupin"/>
    <property type="match status" value="1"/>
</dbReference>
<comment type="caution">
    <text evidence="2">The sequence shown here is derived from an EMBL/GenBank/DDBJ whole genome shotgun (WGS) entry which is preliminary data.</text>
</comment>
<reference evidence="2" key="1">
    <citation type="submission" date="2023-06" db="EMBL/GenBank/DDBJ databases">
        <authorList>
            <consortium name="Lawrence Berkeley National Laboratory"/>
            <person name="Ahrendt S."/>
            <person name="Sahu N."/>
            <person name="Indic B."/>
            <person name="Wong-Bajracharya J."/>
            <person name="Merenyi Z."/>
            <person name="Ke H.-M."/>
            <person name="Monk M."/>
            <person name="Kocsube S."/>
            <person name="Drula E."/>
            <person name="Lipzen A."/>
            <person name="Balint B."/>
            <person name="Henrissat B."/>
            <person name="Andreopoulos B."/>
            <person name="Martin F.M."/>
            <person name="Harder C.B."/>
            <person name="Rigling D."/>
            <person name="Ford K.L."/>
            <person name="Foster G.D."/>
            <person name="Pangilinan J."/>
            <person name="Papanicolaou A."/>
            <person name="Barry K."/>
            <person name="LaButti K."/>
            <person name="Viragh M."/>
            <person name="Koriabine M."/>
            <person name="Yan M."/>
            <person name="Riley R."/>
            <person name="Champramary S."/>
            <person name="Plett K.L."/>
            <person name="Tsai I.J."/>
            <person name="Slot J."/>
            <person name="Sipos G."/>
            <person name="Plett J."/>
            <person name="Nagy L.G."/>
            <person name="Grigoriev I.V."/>
        </authorList>
    </citation>
    <scope>NUCLEOTIDE SEQUENCE</scope>
    <source>
        <strain evidence="2">HWK02</strain>
    </source>
</reference>
<name>A0AA39UER8_9AGAR</name>
<feature type="region of interest" description="Disordered" evidence="1">
    <location>
        <begin position="1178"/>
        <end position="1206"/>
    </location>
</feature>
<feature type="region of interest" description="Disordered" evidence="1">
    <location>
        <begin position="376"/>
        <end position="422"/>
    </location>
</feature>
<feature type="compositionally biased region" description="Basic residues" evidence="1">
    <location>
        <begin position="590"/>
        <end position="599"/>
    </location>
</feature>
<organism evidence="2 3">
    <name type="scientific">Armillaria luteobubalina</name>
    <dbReference type="NCBI Taxonomy" id="153913"/>
    <lineage>
        <taxon>Eukaryota</taxon>
        <taxon>Fungi</taxon>
        <taxon>Dikarya</taxon>
        <taxon>Basidiomycota</taxon>
        <taxon>Agaricomycotina</taxon>
        <taxon>Agaricomycetes</taxon>
        <taxon>Agaricomycetidae</taxon>
        <taxon>Agaricales</taxon>
        <taxon>Marasmiineae</taxon>
        <taxon>Physalacriaceae</taxon>
        <taxon>Armillaria</taxon>
    </lineage>
</organism>
<keyword evidence="3" id="KW-1185">Reference proteome</keyword>
<dbReference type="Proteomes" id="UP001175228">
    <property type="component" value="Unassembled WGS sequence"/>
</dbReference>
<feature type="region of interest" description="Disordered" evidence="1">
    <location>
        <begin position="585"/>
        <end position="607"/>
    </location>
</feature>
<accession>A0AA39UER8</accession>
<feature type="compositionally biased region" description="Low complexity" evidence="1">
    <location>
        <begin position="450"/>
        <end position="469"/>
    </location>
</feature>
<evidence type="ECO:0000313" key="3">
    <source>
        <dbReference type="Proteomes" id="UP001175228"/>
    </source>
</evidence>
<sequence>MAAELLGRAAFAGFTTHGAKDTDVFMFLKSRIDELPLECHLIKSLLERCLCFALHWAKKHFSGQSGLLETPVFLSLSTSTFNKEARHLMMLLSLLDDLVASAHSDFGQSINTVACPFEVPVRGTKLEPWLKRLDTWPELVEEAINSQDSGPQLEIGVDQSSNSTLLQGLDVGLPNDKSTKEDRALCDGLLRICREEHVTGLKRNFLSLALEIRMMANGGRSEYLLLVEKLYEHHPQYTRLLEELDRFSLKKSLLYATTYLSPLVLFDPMDAYPTHFHMAQYGYKRASKHLRPPKLRAIEQHIWQHLLLLATGSLSINQFMPILNQVFTELGGRLGCETEDSTFFPLPAVLSPPNVVPNVDHTMDVDQTRVAEVTAEVPLDEEMDIDNATPEPAPVNPYDDQSGLSGNDADGAGSKGGYDGTDDAYRVQMQLSPPSATTSPVAVNPGVPVSPQISCTSSPSRSRTSNPASDLHKRNRVPAAAPKATSVKSGAASSAPKPRLLAPAVPTDRVTRSHAGHLPAPPPVYEVSTQLTSRKRPRHQAKDLDKSVTKSTGQVQAVQSNIDPGKASKSLRELLPEHLKAVVSTLKNSKSSKRKRVTVKKTEHNERDEHSTSVTVWKDADRRFQTISFRLLRCGSETETGYLNAIKNVDINRARIADRADPVHLTDPTAALVRHMNHATYISLAGSDIQEILENQSILVYRLPDVGSNVEFDERGLEVLGALGEYRSIQSFSRRKIHGHAACHLPESSHPSLSLILDEARRGEYGQVLNALEFPLGGTVLKALPNYEGVASDRSSFERTKNVMTRLAAEQKMGDVTPYPSHAMSWGLCGLATSSTHQHRDSHGLPTHVSPLCGSKIWVLLRHSDKNREDCNRYRDYLDLRFDKDEDIEKYFESEVLYLDNATHLIMQPNVLHYVLTLEHSVAYGGHFIPSTGIKSVIIGFIHTALLTYSITNTLHPEIKRLLFRMMINWCFHGTTFHRKSTDPHVPNWTEPKGLLDVIALGNLVLYAPALEATGGLEADQAALLEWVTARDAYIIAVAAFQRTFRTDGIADIFLESAKRFGASLYDYVTTVEEAWELHPDSAGRESELFEKALGDALDFNTAKEVLGVVSIGDGAASPQDFEGMSTGHWKALGSACESAGLHHRRGSRCWLQGTLRATWDEPTDDFDDTPRAVRSQFLCGDDGTPKAGTPTSNQRQHFSTTPTPSTPVYTAAGPYGDTTRIIFMVLLCIVPSPTPSFLSTWHFAHHDDYRIVRASQDSRRDVDSFGTGHGCVVDRPQASSTIKMDDFDAHQR</sequence>